<name>A0A9N8JAC3_9PEZI</name>
<evidence type="ECO:0000313" key="2">
    <source>
        <dbReference type="Proteomes" id="UP000716446"/>
    </source>
</evidence>
<comment type="caution">
    <text evidence="1">The sequence shown here is derived from an EMBL/GenBank/DDBJ whole genome shotgun (WGS) entry which is preliminary data.</text>
</comment>
<accession>A0A9N8JAC3</accession>
<dbReference type="AlphaFoldDB" id="A0A9N8JAC3"/>
<dbReference type="EMBL" id="CAIJEN010000003">
    <property type="protein sequence ID" value="CAD0084005.1"/>
    <property type="molecule type" value="Genomic_DNA"/>
</dbReference>
<keyword evidence="2" id="KW-1185">Reference proteome</keyword>
<protein>
    <submittedName>
        <fullName evidence="1">Uncharacterized protein</fullName>
    </submittedName>
</protein>
<gene>
    <name evidence="1" type="ORF">AWRI4619_LOCUS2572</name>
</gene>
<reference evidence="1" key="1">
    <citation type="submission" date="2020-06" db="EMBL/GenBank/DDBJ databases">
        <authorList>
            <person name="Onetto C."/>
        </authorList>
    </citation>
    <scope>NUCLEOTIDE SEQUENCE</scope>
</reference>
<evidence type="ECO:0000313" key="1">
    <source>
        <dbReference type="EMBL" id="CAD0084005.1"/>
    </source>
</evidence>
<sequence>MINTRNTIAPSDHARYDSFMKQHAHGNTMSSYNLIDGVVQIRIVRSKTLEVLAEDHFADNGLGAQFVAEYQYATDEYMKRRANVTERCIYGTPEPEAKVVV</sequence>
<organism evidence="1 2">
    <name type="scientific">Aureobasidium vineae</name>
    <dbReference type="NCBI Taxonomy" id="2773715"/>
    <lineage>
        <taxon>Eukaryota</taxon>
        <taxon>Fungi</taxon>
        <taxon>Dikarya</taxon>
        <taxon>Ascomycota</taxon>
        <taxon>Pezizomycotina</taxon>
        <taxon>Dothideomycetes</taxon>
        <taxon>Dothideomycetidae</taxon>
        <taxon>Dothideales</taxon>
        <taxon>Saccotheciaceae</taxon>
        <taxon>Aureobasidium</taxon>
    </lineage>
</organism>
<dbReference type="Proteomes" id="UP000716446">
    <property type="component" value="Unassembled WGS sequence"/>
</dbReference>
<proteinExistence type="predicted"/>